<protein>
    <submittedName>
        <fullName evidence="1">Uncharacterized protein</fullName>
    </submittedName>
</protein>
<dbReference type="HOGENOM" id="CLU_2392939_0_0_2"/>
<dbReference type="EMBL" id="CP002057">
    <property type="protein sequence ID" value="ADI36208.1"/>
    <property type="molecule type" value="Genomic_DNA"/>
</dbReference>
<accession>D7DSU8</accession>
<dbReference type="InParanoid" id="D7DSU8"/>
<name>D7DSU8_METV3</name>
<evidence type="ECO:0000313" key="2">
    <source>
        <dbReference type="Proteomes" id="UP000007722"/>
    </source>
</evidence>
<organism evidence="1 2">
    <name type="scientific">Methanococcus voltae (strain ATCC BAA-1334 / A3)</name>
    <dbReference type="NCBI Taxonomy" id="456320"/>
    <lineage>
        <taxon>Archaea</taxon>
        <taxon>Methanobacteriati</taxon>
        <taxon>Methanobacteriota</taxon>
        <taxon>Methanomada group</taxon>
        <taxon>Methanococci</taxon>
        <taxon>Methanococcales</taxon>
        <taxon>Methanococcaceae</taxon>
        <taxon>Methanococcus</taxon>
    </lineage>
</organism>
<dbReference type="AlphaFoldDB" id="D7DSU8"/>
<keyword evidence="2" id="KW-1185">Reference proteome</keyword>
<reference evidence="1 2" key="1">
    <citation type="submission" date="2010-05" db="EMBL/GenBank/DDBJ databases">
        <title>Complete sequence of Methanococcus voltae A3.</title>
        <authorList>
            <consortium name="US DOE Joint Genome Institute"/>
            <person name="Lucas S."/>
            <person name="Copeland A."/>
            <person name="Lapidus A."/>
            <person name="Cheng J.-F."/>
            <person name="Bruce D."/>
            <person name="Goodwin L."/>
            <person name="Pitluck S."/>
            <person name="Lowry S."/>
            <person name="Clum A."/>
            <person name="Land M."/>
            <person name="Hauser L."/>
            <person name="Kyrpides N."/>
            <person name="Mikhailova N."/>
            <person name="Whitman W.B."/>
            <person name="Woyke T."/>
        </authorList>
    </citation>
    <scope>NUCLEOTIDE SEQUENCE [LARGE SCALE GENOMIC DNA]</scope>
    <source>
        <strain evidence="2">ATCC BAA-1334 / A3</strain>
    </source>
</reference>
<dbReference type="STRING" id="456320.Mvol_0548"/>
<dbReference type="Proteomes" id="UP000007722">
    <property type="component" value="Chromosome"/>
</dbReference>
<sequence length="93" mass="10975">MQYIKDELKEISSGKETIFGSLENTRCARVLLGKFDLDEEVHHPNETRSCYTQKEIRESINLVKEFIKEVDSIKKEVEKNKLKEKLGKYKKIK</sequence>
<dbReference type="KEGG" id="mvo:Mvol_0548"/>
<proteinExistence type="predicted"/>
<evidence type="ECO:0000313" key="1">
    <source>
        <dbReference type="EMBL" id="ADI36208.1"/>
    </source>
</evidence>
<gene>
    <name evidence="1" type="ordered locus">Mvol_0548</name>
</gene>